<keyword evidence="3" id="KW-1185">Reference proteome</keyword>
<dbReference type="OrthoDB" id="198842at2"/>
<accession>A0A146GB01</accession>
<dbReference type="STRING" id="690879.TSACC_23219"/>
<protein>
    <submittedName>
        <fullName evidence="2">Uncharacterized protein</fullName>
    </submittedName>
</protein>
<proteinExistence type="predicted"/>
<feature type="signal peptide" evidence="1">
    <location>
        <begin position="1"/>
        <end position="21"/>
    </location>
</feature>
<evidence type="ECO:0000313" key="3">
    <source>
        <dbReference type="Proteomes" id="UP000076023"/>
    </source>
</evidence>
<dbReference type="AlphaFoldDB" id="A0A146GB01"/>
<evidence type="ECO:0000313" key="2">
    <source>
        <dbReference type="EMBL" id="GAT34785.1"/>
    </source>
</evidence>
<dbReference type="Proteomes" id="UP000076023">
    <property type="component" value="Unassembled WGS sequence"/>
</dbReference>
<name>A0A146GB01_TERSA</name>
<reference evidence="3" key="1">
    <citation type="journal article" date="2017" name="Genome Announc.">
        <title>Draft Genome Sequence of Terrimicrobium sacchariphilum NM-5T, a Facultative Anaerobic Soil Bacterium of the Class Spartobacteria.</title>
        <authorList>
            <person name="Qiu Y.L."/>
            <person name="Tourlousse D.M."/>
            <person name="Matsuura N."/>
            <person name="Ohashi A."/>
            <person name="Sekiguchi Y."/>
        </authorList>
    </citation>
    <scope>NUCLEOTIDE SEQUENCE [LARGE SCALE GENOMIC DNA]</scope>
    <source>
        <strain evidence="3">NM-5</strain>
    </source>
</reference>
<dbReference type="EMBL" id="BDCO01000002">
    <property type="protein sequence ID" value="GAT34785.1"/>
    <property type="molecule type" value="Genomic_DNA"/>
</dbReference>
<gene>
    <name evidence="2" type="ORF">TSACC_23219</name>
</gene>
<dbReference type="RefSeq" id="WP_075080387.1">
    <property type="nucleotide sequence ID" value="NZ_BDCO01000002.1"/>
</dbReference>
<organism evidence="2 3">
    <name type="scientific">Terrimicrobium sacchariphilum</name>
    <dbReference type="NCBI Taxonomy" id="690879"/>
    <lineage>
        <taxon>Bacteria</taxon>
        <taxon>Pseudomonadati</taxon>
        <taxon>Verrucomicrobiota</taxon>
        <taxon>Terrimicrobiia</taxon>
        <taxon>Terrimicrobiales</taxon>
        <taxon>Terrimicrobiaceae</taxon>
        <taxon>Terrimicrobium</taxon>
    </lineage>
</organism>
<keyword evidence="1" id="KW-0732">Signal</keyword>
<dbReference type="InParanoid" id="A0A146GB01"/>
<feature type="chain" id="PRO_5007524635" evidence="1">
    <location>
        <begin position="22"/>
        <end position="101"/>
    </location>
</feature>
<comment type="caution">
    <text evidence="2">The sequence shown here is derived from an EMBL/GenBank/DDBJ whole genome shotgun (WGS) entry which is preliminary data.</text>
</comment>
<evidence type="ECO:0000256" key="1">
    <source>
        <dbReference type="SAM" id="SignalP"/>
    </source>
</evidence>
<sequence length="101" mass="11195">MMPRLALLAVLALLVVTPLFAEVTLAGGDGSSFEKAILVQGATEPTGVAAEYAYLDKHYPGYAVTKQSLLNHKDRLYDALDFTWEGKPHRIYFDITEFFGK</sequence>